<dbReference type="CDD" id="cd04590">
    <property type="entry name" value="CBS_pair_CorC_HlyC_assoc"/>
    <property type="match status" value="1"/>
</dbReference>
<comment type="subcellular location">
    <subcellularLocation>
        <location evidence="1">Membrane</location>
        <topology evidence="1">Multi-pass membrane protein</topology>
    </subcellularLocation>
</comment>
<evidence type="ECO:0000256" key="5">
    <source>
        <dbReference type="ARBA" id="ARBA00023122"/>
    </source>
</evidence>
<dbReference type="PROSITE" id="PS51371">
    <property type="entry name" value="CBS"/>
    <property type="match status" value="2"/>
</dbReference>
<dbReference type="SUPFAM" id="SSF54631">
    <property type="entry name" value="CBS-domain pair"/>
    <property type="match status" value="1"/>
</dbReference>
<dbReference type="InterPro" id="IPR000644">
    <property type="entry name" value="CBS_dom"/>
</dbReference>
<keyword evidence="4 8" id="KW-1133">Transmembrane helix</keyword>
<feature type="domain" description="CBS" evidence="11">
    <location>
        <begin position="259"/>
        <end position="318"/>
    </location>
</feature>
<dbReference type="PANTHER" id="PTHR22777">
    <property type="entry name" value="HEMOLYSIN-RELATED"/>
    <property type="match status" value="1"/>
</dbReference>
<keyword evidence="14" id="KW-1185">Reference proteome</keyword>
<feature type="domain" description="CBS" evidence="11">
    <location>
        <begin position="197"/>
        <end position="256"/>
    </location>
</feature>
<evidence type="ECO:0000256" key="10">
    <source>
        <dbReference type="SAM" id="SignalP"/>
    </source>
</evidence>
<dbReference type="Pfam" id="PF00571">
    <property type="entry name" value="CBS"/>
    <property type="match status" value="2"/>
</dbReference>
<dbReference type="Gene3D" id="3.10.580.10">
    <property type="entry name" value="CBS-domain"/>
    <property type="match status" value="1"/>
</dbReference>
<dbReference type="InterPro" id="IPR002550">
    <property type="entry name" value="CNNM"/>
</dbReference>
<evidence type="ECO:0000313" key="14">
    <source>
        <dbReference type="Proteomes" id="UP000318538"/>
    </source>
</evidence>
<reference evidence="13 14" key="1">
    <citation type="submission" date="2019-02" db="EMBL/GenBank/DDBJ databases">
        <title>Deep-cultivation of Planctomycetes and their phenomic and genomic characterization uncovers novel biology.</title>
        <authorList>
            <person name="Wiegand S."/>
            <person name="Jogler M."/>
            <person name="Boedeker C."/>
            <person name="Pinto D."/>
            <person name="Vollmers J."/>
            <person name="Rivas-Marin E."/>
            <person name="Kohn T."/>
            <person name="Peeters S.H."/>
            <person name="Heuer A."/>
            <person name="Rast P."/>
            <person name="Oberbeckmann S."/>
            <person name="Bunk B."/>
            <person name="Jeske O."/>
            <person name="Meyerdierks A."/>
            <person name="Storesund J.E."/>
            <person name="Kallscheuer N."/>
            <person name="Luecker S."/>
            <person name="Lage O.M."/>
            <person name="Pohl T."/>
            <person name="Merkel B.J."/>
            <person name="Hornburger P."/>
            <person name="Mueller R.-W."/>
            <person name="Bruemmer F."/>
            <person name="Labrenz M."/>
            <person name="Spormann A.M."/>
            <person name="Op den Camp H."/>
            <person name="Overmann J."/>
            <person name="Amann R."/>
            <person name="Jetten M.S.M."/>
            <person name="Mascher T."/>
            <person name="Medema M.H."/>
            <person name="Devos D.P."/>
            <person name="Kaster A.-K."/>
            <person name="Ovreas L."/>
            <person name="Rohde M."/>
            <person name="Galperin M.Y."/>
            <person name="Jogler C."/>
        </authorList>
    </citation>
    <scope>NUCLEOTIDE SEQUENCE [LARGE SCALE GENOMIC DNA]</scope>
    <source>
        <strain evidence="13 14">K22_7</strain>
    </source>
</reference>
<evidence type="ECO:0000256" key="8">
    <source>
        <dbReference type="PROSITE-ProRule" id="PRU01193"/>
    </source>
</evidence>
<feature type="signal peptide" evidence="10">
    <location>
        <begin position="1"/>
        <end position="19"/>
    </location>
</feature>
<dbReference type="InterPro" id="IPR046342">
    <property type="entry name" value="CBS_dom_sf"/>
</dbReference>
<dbReference type="EMBL" id="CP036525">
    <property type="protein sequence ID" value="QDT01959.1"/>
    <property type="molecule type" value="Genomic_DNA"/>
</dbReference>
<keyword evidence="10" id="KW-0732">Signal</keyword>
<feature type="transmembrane region" description="Helical" evidence="9">
    <location>
        <begin position="57"/>
        <end position="76"/>
    </location>
</feature>
<organism evidence="13 14">
    <name type="scientific">Rubripirellula lacrimiformis</name>
    <dbReference type="NCBI Taxonomy" id="1930273"/>
    <lineage>
        <taxon>Bacteria</taxon>
        <taxon>Pseudomonadati</taxon>
        <taxon>Planctomycetota</taxon>
        <taxon>Planctomycetia</taxon>
        <taxon>Pirellulales</taxon>
        <taxon>Pirellulaceae</taxon>
        <taxon>Rubripirellula</taxon>
    </lineage>
</organism>
<evidence type="ECO:0000313" key="13">
    <source>
        <dbReference type="EMBL" id="QDT01959.1"/>
    </source>
</evidence>
<dbReference type="RefSeq" id="WP_145167752.1">
    <property type="nucleotide sequence ID" value="NZ_CP036525.1"/>
</dbReference>
<keyword evidence="2 8" id="KW-0812">Transmembrane</keyword>
<dbReference type="OrthoDB" id="9798188at2"/>
<evidence type="ECO:0000256" key="2">
    <source>
        <dbReference type="ARBA" id="ARBA00022692"/>
    </source>
</evidence>
<dbReference type="InterPro" id="IPR044751">
    <property type="entry name" value="Ion_transp-like_CBS"/>
</dbReference>
<proteinExistence type="predicted"/>
<dbReference type="Proteomes" id="UP000318538">
    <property type="component" value="Chromosome"/>
</dbReference>
<evidence type="ECO:0000256" key="7">
    <source>
        <dbReference type="PROSITE-ProRule" id="PRU00703"/>
    </source>
</evidence>
<dbReference type="KEGG" id="rlc:K227x_03290"/>
<keyword evidence="6 8" id="KW-0472">Membrane</keyword>
<name>A0A517N493_9BACT</name>
<dbReference type="PROSITE" id="PS51846">
    <property type="entry name" value="CNNM"/>
    <property type="match status" value="1"/>
</dbReference>
<feature type="chain" id="PRO_5021773864" evidence="10">
    <location>
        <begin position="20"/>
        <end position="323"/>
    </location>
</feature>
<evidence type="ECO:0000256" key="1">
    <source>
        <dbReference type="ARBA" id="ARBA00004141"/>
    </source>
</evidence>
<evidence type="ECO:0000256" key="6">
    <source>
        <dbReference type="ARBA" id="ARBA00023136"/>
    </source>
</evidence>
<keyword evidence="5 7" id="KW-0129">CBS domain</keyword>
<evidence type="ECO:0000256" key="9">
    <source>
        <dbReference type="SAM" id="Phobius"/>
    </source>
</evidence>
<evidence type="ECO:0000256" key="4">
    <source>
        <dbReference type="ARBA" id="ARBA00022989"/>
    </source>
</evidence>
<evidence type="ECO:0000259" key="12">
    <source>
        <dbReference type="PROSITE" id="PS51846"/>
    </source>
</evidence>
<dbReference type="GO" id="GO:0005886">
    <property type="term" value="C:plasma membrane"/>
    <property type="evidence" value="ECO:0007669"/>
    <property type="project" value="TreeGrafter"/>
</dbReference>
<feature type="domain" description="CNNM transmembrane" evidence="12">
    <location>
        <begin position="1"/>
        <end position="178"/>
    </location>
</feature>
<dbReference type="PANTHER" id="PTHR22777:SF17">
    <property type="entry name" value="UPF0053 PROTEIN SLL0260"/>
    <property type="match status" value="1"/>
</dbReference>
<feature type="transmembrane region" description="Helical" evidence="9">
    <location>
        <begin position="123"/>
        <end position="144"/>
    </location>
</feature>
<sequence length="323" mass="35558" precursor="true">MIVLILVVVAFFALSGLMAAVDAAVLSVTRPEVDELVQQQRYGAERLRDIKFRLRESVVVIVIVTNTINVLGPVIVSHQAFRLFSSTGVVVITVVLTLGTIVFSEILPKAIGNHYAPLVARFSAPAILFGERVLFPLVVPLAWLTNRLTPGNRKIGTEPQIRSLVRIGHQAGHIETDEHQLIHRAFALNDRTASDIMTPIDKVRAIAASASVSQAATEVERSEFSRYPVFGDTIDDVQGTLLSRDLLKAILHGKSTQKVRQLAVKPMIVDAADRSDDLLLRFRDQHMHLAVVQDNQETLGVVTLEDVLEELVGEIEDEKDVSS</sequence>
<feature type="transmembrane region" description="Helical" evidence="9">
    <location>
        <begin position="83"/>
        <end position="103"/>
    </location>
</feature>
<keyword evidence="3" id="KW-0677">Repeat</keyword>
<evidence type="ECO:0000259" key="11">
    <source>
        <dbReference type="PROSITE" id="PS51371"/>
    </source>
</evidence>
<dbReference type="Pfam" id="PF01595">
    <property type="entry name" value="CNNM"/>
    <property type="match status" value="1"/>
</dbReference>
<evidence type="ECO:0000256" key="3">
    <source>
        <dbReference type="ARBA" id="ARBA00022737"/>
    </source>
</evidence>
<protein>
    <submittedName>
        <fullName evidence="13">Hemolysin C</fullName>
    </submittedName>
</protein>
<gene>
    <name evidence="13" type="primary">tlyC_1</name>
    <name evidence="13" type="ORF">K227x_03290</name>
</gene>
<accession>A0A517N493</accession>
<dbReference type="AlphaFoldDB" id="A0A517N493"/>